<comment type="caution">
    <text evidence="1">The sequence shown here is derived from an EMBL/GenBank/DDBJ whole genome shotgun (WGS) entry which is preliminary data.</text>
</comment>
<name>A0ABY6TSA1_BIOOC</name>
<proteinExistence type="predicted"/>
<dbReference type="CDD" id="cd12148">
    <property type="entry name" value="fungal_TF_MHR"/>
    <property type="match status" value="1"/>
</dbReference>
<evidence type="ECO:0008006" key="3">
    <source>
        <dbReference type="Google" id="ProtNLM"/>
    </source>
</evidence>
<organism evidence="1 2">
    <name type="scientific">Bionectria ochroleuca</name>
    <name type="common">Gliocladium roseum</name>
    <dbReference type="NCBI Taxonomy" id="29856"/>
    <lineage>
        <taxon>Eukaryota</taxon>
        <taxon>Fungi</taxon>
        <taxon>Dikarya</taxon>
        <taxon>Ascomycota</taxon>
        <taxon>Pezizomycotina</taxon>
        <taxon>Sordariomycetes</taxon>
        <taxon>Hypocreomycetidae</taxon>
        <taxon>Hypocreales</taxon>
        <taxon>Bionectriaceae</taxon>
        <taxon>Clonostachys</taxon>
    </lineage>
</organism>
<gene>
    <name evidence="1" type="ORF">CLO192961_LOCUS39550</name>
</gene>
<evidence type="ECO:0000313" key="1">
    <source>
        <dbReference type="EMBL" id="VUC21078.1"/>
    </source>
</evidence>
<protein>
    <recommendedName>
        <fullName evidence="3">Transcription factor domain-containing protein</fullName>
    </recommendedName>
</protein>
<dbReference type="PANTHER" id="PTHR47425">
    <property type="entry name" value="FARB-RELATED"/>
    <property type="match status" value="1"/>
</dbReference>
<evidence type="ECO:0000313" key="2">
    <source>
        <dbReference type="Proteomes" id="UP000766486"/>
    </source>
</evidence>
<keyword evidence="2" id="KW-1185">Reference proteome</keyword>
<dbReference type="Proteomes" id="UP000766486">
    <property type="component" value="Unassembled WGS sequence"/>
</dbReference>
<reference evidence="1 2" key="1">
    <citation type="submission" date="2019-06" db="EMBL/GenBank/DDBJ databases">
        <authorList>
            <person name="Broberg M."/>
        </authorList>
    </citation>
    <scope>NUCLEOTIDE SEQUENCE [LARGE SCALE GENOMIC DNA]</scope>
</reference>
<dbReference type="EMBL" id="CABFNS010000336">
    <property type="protein sequence ID" value="VUC21078.1"/>
    <property type="molecule type" value="Genomic_DNA"/>
</dbReference>
<dbReference type="InterPro" id="IPR052761">
    <property type="entry name" value="Fungal_Detox/Toxin_TFs"/>
</dbReference>
<accession>A0ABY6TSA1</accession>
<sequence length="455" mass="51888">MKPNTQWLSIAIEHARAEGAHLYGHQQGPGSEDFSAHQALAKRIWWCCIIRDRLLSLGVRRRIQIDRESFDFDSNKRLNHSDLAGEIDGSGVYCKKAKISLIRILLRVVDLCVSLTDLLNLAHRLEFSKSRDNDQWLSHLQQVRKVKEILRSWHEVTKSEFACSLEQLRTASKFDEQCKAVAVQLHMMYMYYHSAGISLAHYEILFTTMVIPAGTPYTTLRPSYLSKLFGELQNASGSLSDCLDGLLKEDLIPLLPISTIALIVFPLLHHTLDLYATHDDSYTGKILRKSRMEALTEAMNKFQQSYDGVEWVRSMLTQVLDLGDSRMTEAQTDREWRKNLSSSPAPYLRIAFTIEFSLSRSYFFQKADAPAYLETVFKDMPTPIVDCTKPTMMVQPISNTQDRSEALDEDWEKLLQLQSKVDDSMLGSDSATTSVATPLDEYRGFFDFAVVEDAF</sequence>
<dbReference type="PANTHER" id="PTHR47425:SF2">
    <property type="entry name" value="FARB-RELATED"/>
    <property type="match status" value="1"/>
</dbReference>